<evidence type="ECO:0000256" key="4">
    <source>
        <dbReference type="ARBA" id="ARBA00022801"/>
    </source>
</evidence>
<dbReference type="GO" id="GO:0045490">
    <property type="term" value="P:pectin catabolic process"/>
    <property type="evidence" value="ECO:0007669"/>
    <property type="project" value="TreeGrafter"/>
</dbReference>
<evidence type="ECO:0000256" key="6">
    <source>
        <dbReference type="RuleBase" id="RU361192"/>
    </source>
</evidence>
<evidence type="ECO:0000256" key="3">
    <source>
        <dbReference type="ARBA" id="ARBA00012556"/>
    </source>
</evidence>
<keyword evidence="6" id="KW-0732">Signal</keyword>
<feature type="signal peptide" evidence="6">
    <location>
        <begin position="1"/>
        <end position="26"/>
    </location>
</feature>
<keyword evidence="5 6" id="KW-0326">Glycosidase</keyword>
<reference evidence="7 8" key="1">
    <citation type="submission" date="2016-08" db="EMBL/GenBank/DDBJ databases">
        <authorList>
            <person name="Seilhamer J.J."/>
        </authorList>
    </citation>
    <scope>NUCLEOTIDE SEQUENCE [LARGE SCALE GENOMIC DNA]</scope>
    <source>
        <strain evidence="7 8">CFBP4641</strain>
    </source>
</reference>
<comment type="caution">
    <text evidence="7">The sequence shown here is derived from an EMBL/GenBank/DDBJ whole genome shotgun (WGS) entry which is preliminary data.</text>
</comment>
<dbReference type="PANTHER" id="PTHR34983">
    <property type="entry name" value="ARABINOGALACTAN ENDO-BETA-1,4-GALACTANASE A"/>
    <property type="match status" value="1"/>
</dbReference>
<dbReference type="STRING" id="56458.SB85_16765"/>
<evidence type="ECO:0000313" key="7">
    <source>
        <dbReference type="EMBL" id="PPU83555.1"/>
    </source>
</evidence>
<feature type="chain" id="PRO_5015020799" description="Arabinogalactan endo-beta-1,4-galactanase" evidence="6">
    <location>
        <begin position="27"/>
        <end position="332"/>
    </location>
</feature>
<protein>
    <recommendedName>
        <fullName evidence="3 6">Arabinogalactan endo-beta-1,4-galactanase</fullName>
        <ecNumber evidence="3 6">3.2.1.89</ecNumber>
    </recommendedName>
</protein>
<dbReference type="GO" id="GO:0031218">
    <property type="term" value="F:arabinogalactan endo-1,4-beta-galactosidase activity"/>
    <property type="evidence" value="ECO:0007669"/>
    <property type="project" value="UniProtKB-EC"/>
</dbReference>
<dbReference type="AlphaFoldDB" id="A0A2P5Z671"/>
<dbReference type="Proteomes" id="UP000247346">
    <property type="component" value="Unassembled WGS sequence"/>
</dbReference>
<dbReference type="PROSITE" id="PS51257">
    <property type="entry name" value="PROKAR_LIPOPROTEIN"/>
    <property type="match status" value="1"/>
</dbReference>
<evidence type="ECO:0000313" key="8">
    <source>
        <dbReference type="Proteomes" id="UP000247346"/>
    </source>
</evidence>
<name>A0A2P5Z671_9XANT</name>
<dbReference type="OrthoDB" id="9768786at2"/>
<comment type="similarity">
    <text evidence="2 6">Belongs to the glycosyl hydrolase 53 family.</text>
</comment>
<keyword evidence="4 6" id="KW-0378">Hydrolase</keyword>
<dbReference type="Gene3D" id="3.20.20.80">
    <property type="entry name" value="Glycosidases"/>
    <property type="match status" value="1"/>
</dbReference>
<dbReference type="SUPFAM" id="SSF51445">
    <property type="entry name" value="(Trans)glycosidases"/>
    <property type="match status" value="1"/>
</dbReference>
<evidence type="ECO:0000256" key="1">
    <source>
        <dbReference type="ARBA" id="ARBA00001695"/>
    </source>
</evidence>
<dbReference type="GO" id="GO:0015926">
    <property type="term" value="F:glucosidase activity"/>
    <property type="evidence" value="ECO:0007669"/>
    <property type="project" value="InterPro"/>
</dbReference>
<evidence type="ECO:0000256" key="5">
    <source>
        <dbReference type="ARBA" id="ARBA00023295"/>
    </source>
</evidence>
<organism evidence="7 8">
    <name type="scientific">Xanthomonas sacchari</name>
    <dbReference type="NCBI Taxonomy" id="56458"/>
    <lineage>
        <taxon>Bacteria</taxon>
        <taxon>Pseudomonadati</taxon>
        <taxon>Pseudomonadota</taxon>
        <taxon>Gammaproteobacteria</taxon>
        <taxon>Lysobacterales</taxon>
        <taxon>Lysobacteraceae</taxon>
        <taxon>Xanthomonas</taxon>
    </lineage>
</organism>
<proteinExistence type="inferred from homology"/>
<evidence type="ECO:0000256" key="2">
    <source>
        <dbReference type="ARBA" id="ARBA00010687"/>
    </source>
</evidence>
<dbReference type="InterPro" id="IPR017853">
    <property type="entry name" value="GH"/>
</dbReference>
<dbReference type="PANTHER" id="PTHR34983:SF1">
    <property type="entry name" value="ARABINOGALACTAN ENDO-BETA-1,4-GALACTANASE A"/>
    <property type="match status" value="1"/>
</dbReference>
<dbReference type="EMBL" id="MDEK01000005">
    <property type="protein sequence ID" value="PPU83555.1"/>
    <property type="molecule type" value="Genomic_DNA"/>
</dbReference>
<gene>
    <name evidence="7" type="ORF">XsacCFBP4641_07355</name>
</gene>
<dbReference type="InterPro" id="IPR011683">
    <property type="entry name" value="Glyco_hydro_53"/>
</dbReference>
<accession>A0A2P5Z671</accession>
<dbReference type="GeneID" id="93877918"/>
<comment type="catalytic activity">
    <reaction evidence="1 6">
        <text>The enzyme specifically hydrolyzes (1-&gt;4)-beta-D-galactosidic linkages in type I arabinogalactans.</text>
        <dbReference type="EC" id="3.2.1.89"/>
    </reaction>
</comment>
<sequence length="332" mass="36291">MNRSSKRVSAWLLVLLLACLCAPAMAQTFAKGADVSWIDQQESSGRVFRNASGATTDFFSLLKGAGVNAIRLRVWVNPQGGWNDGADTLNMAKRAKAQGMRIMIDFHYSDSWADPGKQTKPAAWSNHDFATLVKDVYSHTNGILSYLKSNGIDVSWVQVGNEINSGMLWPDGKTPNFGNLAQLINSGYNASKSVYPNAKVIVHLANGYDNATFRWFFDSLKSAGGKWDVVGMSHYPSPNAWQSANTQIASNMQDMVARYGSDVIVSEVGMDWQQAATTRAMLADLLSKTRALGSRGLGVFYWEPDAYPGWQGYTMGAVDNNGKLTQALSAFN</sequence>
<dbReference type="RefSeq" id="WP_010343123.1">
    <property type="nucleotide sequence ID" value="NZ_CP132343.1"/>
</dbReference>
<dbReference type="Pfam" id="PF07745">
    <property type="entry name" value="Glyco_hydro_53"/>
    <property type="match status" value="1"/>
</dbReference>
<dbReference type="EC" id="3.2.1.89" evidence="3 6"/>